<reference evidence="1" key="1">
    <citation type="submission" date="2016-11" db="EMBL/GenBank/DDBJ databases">
        <authorList>
            <person name="Jaros S."/>
            <person name="Januszkiewicz K."/>
            <person name="Wedrychowicz H."/>
        </authorList>
    </citation>
    <scope>NUCLEOTIDE SEQUENCE</scope>
    <source>
        <strain evidence="1">ACA-DC 565</strain>
    </source>
</reference>
<organism evidence="1">
    <name type="scientific">Loigolactobacillus rennini</name>
    <dbReference type="NCBI Taxonomy" id="238013"/>
    <lineage>
        <taxon>Bacteria</taxon>
        <taxon>Bacillati</taxon>
        <taxon>Bacillota</taxon>
        <taxon>Bacilli</taxon>
        <taxon>Lactobacillales</taxon>
        <taxon>Lactobacillaceae</taxon>
        <taxon>Loigolactobacillus</taxon>
    </lineage>
</organism>
<name>A0A1K2I630_9LACO</name>
<evidence type="ECO:0000313" key="1">
    <source>
        <dbReference type="EMBL" id="SFZ87206.1"/>
    </source>
</evidence>
<protein>
    <submittedName>
        <fullName evidence="1">Uncharacterized protein</fullName>
    </submittedName>
</protein>
<gene>
    <name evidence="1" type="ORF">LREN565_0319</name>
</gene>
<dbReference type="AlphaFoldDB" id="A0A1K2I630"/>
<dbReference type="EMBL" id="LT634362">
    <property type="protein sequence ID" value="SFZ87206.1"/>
    <property type="molecule type" value="Genomic_DNA"/>
</dbReference>
<sequence>MVILVTYLIALTLHFYLHSISAHAKFCLRKVKYEVKR</sequence>
<proteinExistence type="predicted"/>
<accession>A0A1K2I630</accession>